<sequence>MKGEFILRLGRDLDVTENVEKTPCYFIRIEGINAKYAAPITDFKGYFVRIHSRARYTSIALYPAGNEEADPIILIRDEKRSHIRKINSLTMHADSPESLIKVDLFVNLQDKEIQNVFVLLQQSRKDPQLAHLLNEEKTCQCFRKQIVTVDGMCMDAPGELDWERLYRKHPTYEDIYPGKLPVEDDGLPLTVKEGPCHGEIEIDHDTSRTLYIPYMKIGFDMKYVMSEPLDGTIKFLFYTWKERVTASLTLSNKGSNILKFGKGTKFIKNYSGELTNTIFFRVENEAGKSVMGFNDGTSMFNVTKKKIKDIMELPTDVGISSDFPTRIKVFCD</sequence>
<organism evidence="1 2">
    <name type="scientific">Lepeophtheirus salmonis</name>
    <name type="common">Salmon louse</name>
    <name type="synonym">Caligus salmonis</name>
    <dbReference type="NCBI Taxonomy" id="72036"/>
    <lineage>
        <taxon>Eukaryota</taxon>
        <taxon>Metazoa</taxon>
        <taxon>Ecdysozoa</taxon>
        <taxon>Arthropoda</taxon>
        <taxon>Crustacea</taxon>
        <taxon>Multicrustacea</taxon>
        <taxon>Hexanauplia</taxon>
        <taxon>Copepoda</taxon>
        <taxon>Siphonostomatoida</taxon>
        <taxon>Caligidae</taxon>
        <taxon>Lepeophtheirus</taxon>
    </lineage>
</organism>
<name>A0A7R8GYZ8_LEPSM</name>
<dbReference type="Proteomes" id="UP000675881">
    <property type="component" value="Chromosome 1"/>
</dbReference>
<dbReference type="EMBL" id="HG994580">
    <property type="protein sequence ID" value="CAF2755539.1"/>
    <property type="molecule type" value="Genomic_DNA"/>
</dbReference>
<evidence type="ECO:0000313" key="1">
    <source>
        <dbReference type="EMBL" id="CAF2755539.1"/>
    </source>
</evidence>
<dbReference type="AlphaFoldDB" id="A0A7R8GYZ8"/>
<accession>A0A7R8GYZ8</accession>
<gene>
    <name evidence="1" type="ORF">LSAA_1861</name>
</gene>
<evidence type="ECO:0000313" key="2">
    <source>
        <dbReference type="Proteomes" id="UP000675881"/>
    </source>
</evidence>
<keyword evidence="2" id="KW-1185">Reference proteome</keyword>
<proteinExistence type="predicted"/>
<protein>
    <submittedName>
        <fullName evidence="1">(salmon louse) hypothetical protein</fullName>
    </submittedName>
</protein>
<reference evidence="1" key="1">
    <citation type="submission" date="2021-02" db="EMBL/GenBank/DDBJ databases">
        <authorList>
            <person name="Bekaert M."/>
        </authorList>
    </citation>
    <scope>NUCLEOTIDE SEQUENCE</scope>
    <source>
        <strain evidence="1">IoA-00</strain>
    </source>
</reference>